<protein>
    <submittedName>
        <fullName evidence="1">Uncharacterized protein</fullName>
    </submittedName>
</protein>
<feature type="non-terminal residue" evidence="1">
    <location>
        <position position="1"/>
    </location>
</feature>
<evidence type="ECO:0000313" key="2">
    <source>
        <dbReference type="Proteomes" id="UP000000305"/>
    </source>
</evidence>
<name>E9I7N0_DAPPU</name>
<keyword evidence="2" id="KW-1185">Reference proteome</keyword>
<dbReference type="EMBL" id="GL737365">
    <property type="protein sequence ID" value="EFX60000.1"/>
    <property type="molecule type" value="Genomic_DNA"/>
</dbReference>
<dbReference type="KEGG" id="dpx:DAPPUDRAFT_345956"/>
<organism evidence="1 2">
    <name type="scientific">Daphnia pulex</name>
    <name type="common">Water flea</name>
    <dbReference type="NCBI Taxonomy" id="6669"/>
    <lineage>
        <taxon>Eukaryota</taxon>
        <taxon>Metazoa</taxon>
        <taxon>Ecdysozoa</taxon>
        <taxon>Arthropoda</taxon>
        <taxon>Crustacea</taxon>
        <taxon>Branchiopoda</taxon>
        <taxon>Diplostraca</taxon>
        <taxon>Cladocera</taxon>
        <taxon>Anomopoda</taxon>
        <taxon>Daphniidae</taxon>
        <taxon>Daphnia</taxon>
    </lineage>
</organism>
<reference evidence="1 2" key="1">
    <citation type="journal article" date="2011" name="Science">
        <title>The ecoresponsive genome of Daphnia pulex.</title>
        <authorList>
            <person name="Colbourne J.K."/>
            <person name="Pfrender M.E."/>
            <person name="Gilbert D."/>
            <person name="Thomas W.K."/>
            <person name="Tucker A."/>
            <person name="Oakley T.H."/>
            <person name="Tokishita S."/>
            <person name="Aerts A."/>
            <person name="Arnold G.J."/>
            <person name="Basu M.K."/>
            <person name="Bauer D.J."/>
            <person name="Caceres C.E."/>
            <person name="Carmel L."/>
            <person name="Casola C."/>
            <person name="Choi J.H."/>
            <person name="Detter J.C."/>
            <person name="Dong Q."/>
            <person name="Dusheyko S."/>
            <person name="Eads B.D."/>
            <person name="Frohlich T."/>
            <person name="Geiler-Samerotte K.A."/>
            <person name="Gerlach D."/>
            <person name="Hatcher P."/>
            <person name="Jogdeo S."/>
            <person name="Krijgsveld J."/>
            <person name="Kriventseva E.V."/>
            <person name="Kultz D."/>
            <person name="Laforsch C."/>
            <person name="Lindquist E."/>
            <person name="Lopez J."/>
            <person name="Manak J.R."/>
            <person name="Muller J."/>
            <person name="Pangilinan J."/>
            <person name="Patwardhan R.P."/>
            <person name="Pitluck S."/>
            <person name="Pritham E.J."/>
            <person name="Rechtsteiner A."/>
            <person name="Rho M."/>
            <person name="Rogozin I.B."/>
            <person name="Sakarya O."/>
            <person name="Salamov A."/>
            <person name="Schaack S."/>
            <person name="Shapiro H."/>
            <person name="Shiga Y."/>
            <person name="Skalitzky C."/>
            <person name="Smith Z."/>
            <person name="Souvorov A."/>
            <person name="Sung W."/>
            <person name="Tang Z."/>
            <person name="Tsuchiya D."/>
            <person name="Tu H."/>
            <person name="Vos H."/>
            <person name="Wang M."/>
            <person name="Wolf Y.I."/>
            <person name="Yamagata H."/>
            <person name="Yamada T."/>
            <person name="Ye Y."/>
            <person name="Shaw J.R."/>
            <person name="Andrews J."/>
            <person name="Crease T.J."/>
            <person name="Tang H."/>
            <person name="Lucas S.M."/>
            <person name="Robertson H.M."/>
            <person name="Bork P."/>
            <person name="Koonin E.V."/>
            <person name="Zdobnov E.M."/>
            <person name="Grigoriev I.V."/>
            <person name="Lynch M."/>
            <person name="Boore J.L."/>
        </authorList>
    </citation>
    <scope>NUCLEOTIDE SEQUENCE [LARGE SCALE GENOMIC DNA]</scope>
</reference>
<evidence type="ECO:0000313" key="1">
    <source>
        <dbReference type="EMBL" id="EFX60000.1"/>
    </source>
</evidence>
<dbReference type="AlphaFoldDB" id="E9I7N0"/>
<proteinExistence type="predicted"/>
<accession>E9I7N0</accession>
<dbReference type="InParanoid" id="E9I7N0"/>
<gene>
    <name evidence="1" type="ORF">DAPPUDRAFT_345956</name>
</gene>
<dbReference type="Proteomes" id="UP000000305">
    <property type="component" value="Unassembled WGS sequence"/>
</dbReference>
<dbReference type="HOGENOM" id="CLU_1088061_0_0_1"/>
<sequence length="256" mass="29147">LEKAVPAYYFNQFMLDPKLFNFKFKVGTLVRQKLVASSSAVIGEKRADSALGSVVYEVKRLLAYVSKALTPEKLYIVVNIEDSTDQEAFDEDEIAESVVLPQVSNGVEVSSSTFRQVYVPFKKRIPAGDSQFTVDVPQIYTDRDFYFSSLVLLPDFYSLEALSENLEEDQVSETPIDYEISFKVSYKRTPPFFPDIFTPSRDVSTTIQLAKAANKFFELHKPGAATRTGCFFDWTDLRFNGDVESWDNWVQHKMAL</sequence>
<feature type="non-terminal residue" evidence="1">
    <location>
        <position position="256"/>
    </location>
</feature>